<name>A0A2S3ZBL9_9MICO</name>
<accession>A0A2S3ZBL9</accession>
<dbReference type="Proteomes" id="UP000237340">
    <property type="component" value="Unassembled WGS sequence"/>
</dbReference>
<dbReference type="EMBL" id="PPXD01000024">
    <property type="protein sequence ID" value="POH63014.1"/>
    <property type="molecule type" value="Genomic_DNA"/>
</dbReference>
<evidence type="ECO:0000313" key="2">
    <source>
        <dbReference type="Proteomes" id="UP000237340"/>
    </source>
</evidence>
<sequence>MLKKNNREPAKFAYGQFLKSIQYALDGRSNAEYTADMAAKFVLDSLSGQTTVHSAQLAVGILTCLRHVDDIAYLRCAVMVKNLRSVTLIAEEVYGLMRTPSPRLQFERPAPRSIQTGEPMVS</sequence>
<evidence type="ECO:0000313" key="1">
    <source>
        <dbReference type="EMBL" id="POH63014.1"/>
    </source>
</evidence>
<gene>
    <name evidence="1" type="ORF">C3B61_15165</name>
</gene>
<organism evidence="1 2">
    <name type="scientific">Cryobacterium zongtaii</name>
    <dbReference type="NCBI Taxonomy" id="1259217"/>
    <lineage>
        <taxon>Bacteria</taxon>
        <taxon>Bacillati</taxon>
        <taxon>Actinomycetota</taxon>
        <taxon>Actinomycetes</taxon>
        <taxon>Micrococcales</taxon>
        <taxon>Microbacteriaceae</taxon>
        <taxon>Cryobacterium</taxon>
    </lineage>
</organism>
<dbReference type="AlphaFoldDB" id="A0A2S3ZBL9"/>
<comment type="caution">
    <text evidence="1">The sequence shown here is derived from an EMBL/GenBank/DDBJ whole genome shotgun (WGS) entry which is preliminary data.</text>
</comment>
<keyword evidence="2" id="KW-1185">Reference proteome</keyword>
<protein>
    <submittedName>
        <fullName evidence="1">Uncharacterized protein</fullName>
    </submittedName>
</protein>
<reference evidence="1 2" key="1">
    <citation type="submission" date="2018-01" db="EMBL/GenBank/DDBJ databases">
        <title>Cryobacterium sp. nov., from glaciers in China.</title>
        <authorList>
            <person name="Liu Q."/>
            <person name="Xin Y.-H."/>
        </authorList>
    </citation>
    <scope>NUCLEOTIDE SEQUENCE [LARGE SCALE GENOMIC DNA]</scope>
    <source>
        <strain evidence="1 2">TMN-42</strain>
    </source>
</reference>
<proteinExistence type="predicted"/>